<proteinExistence type="predicted"/>
<accession>A0ABR9QNU8</accession>
<gene>
    <name evidence="1" type="ORF">IMZ08_19260</name>
</gene>
<keyword evidence="2" id="KW-1185">Reference proteome</keyword>
<protein>
    <recommendedName>
        <fullName evidence="3">ApeA N-terminal domain-containing protein</fullName>
    </recommendedName>
</protein>
<name>A0ABR9QNU8_9BACI</name>
<evidence type="ECO:0000313" key="1">
    <source>
        <dbReference type="EMBL" id="MBE4910180.1"/>
    </source>
</evidence>
<comment type="caution">
    <text evidence="1">The sequence shown here is derived from an EMBL/GenBank/DDBJ whole genome shotgun (WGS) entry which is preliminary data.</text>
</comment>
<reference evidence="1 2" key="1">
    <citation type="submission" date="2020-10" db="EMBL/GenBank/DDBJ databases">
        <title>Bacillus sp. HD4P25, an endophyte from a halophyte.</title>
        <authorList>
            <person name="Sun J.-Q."/>
        </authorList>
    </citation>
    <scope>NUCLEOTIDE SEQUENCE [LARGE SCALE GENOMIC DNA]</scope>
    <source>
        <strain evidence="1 2">YIM 93174</strain>
    </source>
</reference>
<evidence type="ECO:0000313" key="2">
    <source>
        <dbReference type="Proteomes" id="UP001516662"/>
    </source>
</evidence>
<evidence type="ECO:0008006" key="3">
    <source>
        <dbReference type="Google" id="ProtNLM"/>
    </source>
</evidence>
<sequence>MGFKFIPESIESEIRDLMTFCNNYKIEYDFEHGYVFDEDYDYTDEDEDEDIIINDEIEFNLYLPRSDYEESNFTLGEVLEMAREAKNCIKVDEDGFIGKKLALVRIDSYNREVLTRITDENPHVTALTEIIDDQEYKINIVEGVTSYGLALTIEKKYNKYTPPVDYDDMFIEIRAESDLNHDIINSLVQAYMFEIKSTLKVEIHISPRPYYDPWEDDENEIDISSTPLKLRPLLRGKGISELLDLYNSTLSTQNAEILLLTYVKVIEYVSQSVIQKDLIASTLTKLSSRRALSPDATYILELNKIFDNHRNNKKDHQAIKLTIETCCDIHEIVPSAPQFLKVTNRLTVDSKQDVKQRAIEEVASAISQTRNMFAHAKTNYDLKGMECPVDQLHEFAECVDILAQQIIRWFAREHEDNRVV</sequence>
<organism evidence="1 2">
    <name type="scientific">Litchfieldia luteola</name>
    <dbReference type="NCBI Taxonomy" id="682179"/>
    <lineage>
        <taxon>Bacteria</taxon>
        <taxon>Bacillati</taxon>
        <taxon>Bacillota</taxon>
        <taxon>Bacilli</taxon>
        <taxon>Bacillales</taxon>
        <taxon>Bacillaceae</taxon>
        <taxon>Litchfieldia</taxon>
    </lineage>
</organism>
<dbReference type="RefSeq" id="WP_193539442.1">
    <property type="nucleotide sequence ID" value="NZ_JADCLJ010000024.1"/>
</dbReference>
<dbReference type="Proteomes" id="UP001516662">
    <property type="component" value="Unassembled WGS sequence"/>
</dbReference>
<dbReference type="EMBL" id="JADCLJ010000024">
    <property type="protein sequence ID" value="MBE4910180.1"/>
    <property type="molecule type" value="Genomic_DNA"/>
</dbReference>